<organism evidence="2 3">
    <name type="scientific">Nonomuraea jiangxiensis</name>
    <dbReference type="NCBI Taxonomy" id="633440"/>
    <lineage>
        <taxon>Bacteria</taxon>
        <taxon>Bacillati</taxon>
        <taxon>Actinomycetota</taxon>
        <taxon>Actinomycetes</taxon>
        <taxon>Streptosporangiales</taxon>
        <taxon>Streptosporangiaceae</taxon>
        <taxon>Nonomuraea</taxon>
    </lineage>
</organism>
<gene>
    <name evidence="2" type="ORF">SAMN05421869_11644</name>
</gene>
<dbReference type="RefSeq" id="WP_143043944.1">
    <property type="nucleotide sequence ID" value="NZ_FNDJ01000016.1"/>
</dbReference>
<sequence length="87" mass="9728">MTRASAHSRSRSPDVRQGRLGYAPATKEAGGDVRIWRLSNMNKWRLAIEAHKDKILVNEPGWNLDGRVFFQFAGPRSGARALHDLAS</sequence>
<name>A0A1G9C1Q3_9ACTN</name>
<feature type="region of interest" description="Disordered" evidence="1">
    <location>
        <begin position="1"/>
        <end position="23"/>
    </location>
</feature>
<dbReference type="EMBL" id="FNDJ01000016">
    <property type="protein sequence ID" value="SDK45621.1"/>
    <property type="molecule type" value="Genomic_DNA"/>
</dbReference>
<proteinExistence type="predicted"/>
<accession>A0A1G9C1Q3</accession>
<dbReference type="Proteomes" id="UP000199202">
    <property type="component" value="Unassembled WGS sequence"/>
</dbReference>
<feature type="compositionally biased region" description="Basic residues" evidence="1">
    <location>
        <begin position="1"/>
        <end position="10"/>
    </location>
</feature>
<evidence type="ECO:0000313" key="2">
    <source>
        <dbReference type="EMBL" id="SDK45621.1"/>
    </source>
</evidence>
<dbReference type="AlphaFoldDB" id="A0A1G9C1Q3"/>
<reference evidence="2 3" key="1">
    <citation type="submission" date="2016-10" db="EMBL/GenBank/DDBJ databases">
        <authorList>
            <person name="de Groot N.N."/>
        </authorList>
    </citation>
    <scope>NUCLEOTIDE SEQUENCE [LARGE SCALE GENOMIC DNA]</scope>
    <source>
        <strain evidence="2 3">CGMCC 4.6533</strain>
    </source>
</reference>
<evidence type="ECO:0000256" key="1">
    <source>
        <dbReference type="SAM" id="MobiDB-lite"/>
    </source>
</evidence>
<evidence type="ECO:0000313" key="3">
    <source>
        <dbReference type="Proteomes" id="UP000199202"/>
    </source>
</evidence>
<protein>
    <submittedName>
        <fullName evidence="2">Uncharacterized protein</fullName>
    </submittedName>
</protein>
<keyword evidence="3" id="KW-1185">Reference proteome</keyword>